<dbReference type="SMART" id="SM00465">
    <property type="entry name" value="GIYc"/>
    <property type="match status" value="1"/>
</dbReference>
<gene>
    <name evidence="3" type="ORF">WMG39_25210</name>
</gene>
<organism evidence="3 4">
    <name type="scientific">Microcoleus anatoxicus PTRS2</name>
    <dbReference type="NCBI Taxonomy" id="2705321"/>
    <lineage>
        <taxon>Bacteria</taxon>
        <taxon>Bacillati</taxon>
        <taxon>Cyanobacteriota</taxon>
        <taxon>Cyanophyceae</taxon>
        <taxon>Oscillatoriophycideae</taxon>
        <taxon>Oscillatoriales</taxon>
        <taxon>Microcoleaceae</taxon>
        <taxon>Microcoleus</taxon>
        <taxon>Microcoleus anatoxicus</taxon>
    </lineage>
</organism>
<dbReference type="InterPro" id="IPR001387">
    <property type="entry name" value="Cro/C1-type_HTH"/>
</dbReference>
<feature type="domain" description="GIY-YIG" evidence="1">
    <location>
        <begin position="18"/>
        <end position="93"/>
    </location>
</feature>
<dbReference type="InterPro" id="IPR010982">
    <property type="entry name" value="Lambda_DNA-bd_dom_sf"/>
</dbReference>
<name>A0ABU8YUU6_9CYAN</name>
<dbReference type="InterPro" id="IPR035901">
    <property type="entry name" value="GIY-YIG_endonuc_sf"/>
</dbReference>
<evidence type="ECO:0000313" key="3">
    <source>
        <dbReference type="EMBL" id="MEK0188113.1"/>
    </source>
</evidence>
<dbReference type="SMART" id="SM00530">
    <property type="entry name" value="HTH_XRE"/>
    <property type="match status" value="1"/>
</dbReference>
<dbReference type="CDD" id="cd00093">
    <property type="entry name" value="HTH_XRE"/>
    <property type="match status" value="1"/>
</dbReference>
<proteinExistence type="predicted"/>
<evidence type="ECO:0000259" key="1">
    <source>
        <dbReference type="PROSITE" id="PS50164"/>
    </source>
</evidence>
<comment type="caution">
    <text evidence="3">The sequence shown here is derived from an EMBL/GenBank/DDBJ whole genome shotgun (WGS) entry which is preliminary data.</text>
</comment>
<keyword evidence="4" id="KW-1185">Reference proteome</keyword>
<dbReference type="SUPFAM" id="SSF47413">
    <property type="entry name" value="lambda repressor-like DNA-binding domains"/>
    <property type="match status" value="1"/>
</dbReference>
<dbReference type="RefSeq" id="WP_340541991.1">
    <property type="nucleotide sequence ID" value="NZ_JBBLXS010000519.1"/>
</dbReference>
<dbReference type="Gene3D" id="3.40.1440.10">
    <property type="entry name" value="GIY-YIG endonuclease"/>
    <property type="match status" value="1"/>
</dbReference>
<evidence type="ECO:0000313" key="4">
    <source>
        <dbReference type="Proteomes" id="UP001384579"/>
    </source>
</evidence>
<dbReference type="EMBL" id="JBBLXS010000519">
    <property type="protein sequence ID" value="MEK0188113.1"/>
    <property type="molecule type" value="Genomic_DNA"/>
</dbReference>
<dbReference type="SUPFAM" id="SSF82771">
    <property type="entry name" value="GIY-YIG endonuclease"/>
    <property type="match status" value="1"/>
</dbReference>
<dbReference type="Pfam" id="PF01541">
    <property type="entry name" value="GIY-YIG"/>
    <property type="match status" value="1"/>
</dbReference>
<dbReference type="PROSITE" id="PS50164">
    <property type="entry name" value="GIY_YIG"/>
    <property type="match status" value="1"/>
</dbReference>
<dbReference type="PROSITE" id="PS50943">
    <property type="entry name" value="HTH_CROC1"/>
    <property type="match status" value="1"/>
</dbReference>
<dbReference type="Pfam" id="PF01381">
    <property type="entry name" value="HTH_3"/>
    <property type="match status" value="1"/>
</dbReference>
<evidence type="ECO:0000259" key="2">
    <source>
        <dbReference type="PROSITE" id="PS50943"/>
    </source>
</evidence>
<reference evidence="3 4" key="1">
    <citation type="journal article" date="2020" name="Harmful Algae">
        <title>Molecular and morphological characterization of a novel dihydroanatoxin-a producing Microcoleus species (cyanobacteria) from the Russian River, California, USA.</title>
        <authorList>
            <person name="Conklin K.Y."/>
            <person name="Stancheva R."/>
            <person name="Otten T.G."/>
            <person name="Fadness R."/>
            <person name="Boyer G.L."/>
            <person name="Read B."/>
            <person name="Zhang X."/>
            <person name="Sheath R.G."/>
        </authorList>
    </citation>
    <scope>NUCLEOTIDE SEQUENCE [LARGE SCALE GENOMIC DNA]</scope>
    <source>
        <strain evidence="3 4">PTRS2</strain>
    </source>
</reference>
<dbReference type="Gene3D" id="1.10.260.40">
    <property type="entry name" value="lambda repressor-like DNA-binding domains"/>
    <property type="match status" value="1"/>
</dbReference>
<accession>A0ABU8YUU6</accession>
<dbReference type="Proteomes" id="UP001384579">
    <property type="component" value="Unassembled WGS sequence"/>
</dbReference>
<feature type="domain" description="HTH cro/C1-type" evidence="2">
    <location>
        <begin position="122"/>
        <end position="167"/>
    </location>
</feature>
<sequence>MQVNPLTLPSLPLTEKQNLPGLPAIYFALGNSDEILYIGRSKNLAARWNVHHRYTELKTIGNVRIAWLHCSDESLLSQIEEALIKSFVPPLNRTPNPNPKITPKNEKTEKLIEVVKLARGDLSQRAFGKLLGVSSTAVQLWEKGQSIPDRENLTQIAIRAGFTLEELICHLDGKPMREPMDTNDMLKNIQCMPLSDLAVIVRAGMERLAAAAVASGKYG</sequence>
<protein>
    <submittedName>
        <fullName evidence="3">Helix-turn-helix domain-containing protein</fullName>
    </submittedName>
</protein>
<dbReference type="InterPro" id="IPR000305">
    <property type="entry name" value="GIY-YIG_endonuc"/>
</dbReference>